<feature type="compositionally biased region" description="Polar residues" evidence="1">
    <location>
        <begin position="23"/>
        <end position="42"/>
    </location>
</feature>
<evidence type="ECO:0000313" key="3">
    <source>
        <dbReference type="Proteomes" id="UP000663851"/>
    </source>
</evidence>
<dbReference type="AlphaFoldDB" id="A0A821C9L3"/>
<accession>A0A821C9L3</accession>
<organism evidence="2 3">
    <name type="scientific">Rotaria socialis</name>
    <dbReference type="NCBI Taxonomy" id="392032"/>
    <lineage>
        <taxon>Eukaryota</taxon>
        <taxon>Metazoa</taxon>
        <taxon>Spiralia</taxon>
        <taxon>Gnathifera</taxon>
        <taxon>Rotifera</taxon>
        <taxon>Eurotatoria</taxon>
        <taxon>Bdelloidea</taxon>
        <taxon>Philodinida</taxon>
        <taxon>Philodinidae</taxon>
        <taxon>Rotaria</taxon>
    </lineage>
</organism>
<reference evidence="2" key="1">
    <citation type="submission" date="2021-02" db="EMBL/GenBank/DDBJ databases">
        <authorList>
            <person name="Nowell W R."/>
        </authorList>
    </citation>
    <scope>NUCLEOTIDE SEQUENCE</scope>
</reference>
<comment type="caution">
    <text evidence="2">The sequence shown here is derived from an EMBL/GenBank/DDBJ whole genome shotgun (WGS) entry which is preliminary data.</text>
</comment>
<proteinExistence type="predicted"/>
<evidence type="ECO:0000313" key="2">
    <source>
        <dbReference type="EMBL" id="CAF4606187.1"/>
    </source>
</evidence>
<feature type="region of interest" description="Disordered" evidence="1">
    <location>
        <begin position="1"/>
        <end position="86"/>
    </location>
</feature>
<feature type="non-terminal residue" evidence="2">
    <location>
        <position position="1"/>
    </location>
</feature>
<dbReference type="Proteomes" id="UP000663851">
    <property type="component" value="Unassembled WGS sequence"/>
</dbReference>
<name>A0A821C9L3_9BILA</name>
<sequence length="86" mass="9873">MLPSDGETQSSISFIPSLKSKKQLVNTQRQQTSNLAFNNQHLKSLREQNLNQNNSSQSQKRKFDENEKQTEAPLSKKINKIISEKN</sequence>
<evidence type="ECO:0000256" key="1">
    <source>
        <dbReference type="SAM" id="MobiDB-lite"/>
    </source>
</evidence>
<protein>
    <submittedName>
        <fullName evidence="2">Uncharacterized protein</fullName>
    </submittedName>
</protein>
<gene>
    <name evidence="2" type="ORF">HFQ381_LOCUS33773</name>
</gene>
<feature type="compositionally biased region" description="Basic and acidic residues" evidence="1">
    <location>
        <begin position="61"/>
        <end position="70"/>
    </location>
</feature>
<dbReference type="EMBL" id="CAJOBO010011613">
    <property type="protein sequence ID" value="CAF4606187.1"/>
    <property type="molecule type" value="Genomic_DNA"/>
</dbReference>
<feature type="compositionally biased region" description="Low complexity" evidence="1">
    <location>
        <begin position="48"/>
        <end position="58"/>
    </location>
</feature>
<feature type="compositionally biased region" description="Polar residues" evidence="1">
    <location>
        <begin position="1"/>
        <end position="14"/>
    </location>
</feature>